<comment type="caution">
    <text evidence="2">The sequence shown here is derived from an EMBL/GenBank/DDBJ whole genome shotgun (WGS) entry which is preliminary data.</text>
</comment>
<evidence type="ECO:0000313" key="3">
    <source>
        <dbReference type="Proteomes" id="UP001558652"/>
    </source>
</evidence>
<keyword evidence="3" id="KW-1185">Reference proteome</keyword>
<evidence type="ECO:0000313" key="2">
    <source>
        <dbReference type="EMBL" id="KAL1117534.1"/>
    </source>
</evidence>
<feature type="compositionally biased region" description="Low complexity" evidence="1">
    <location>
        <begin position="362"/>
        <end position="377"/>
    </location>
</feature>
<protein>
    <submittedName>
        <fullName evidence="2">Uncharacterized protein</fullName>
    </submittedName>
</protein>
<reference evidence="2 3" key="1">
    <citation type="submission" date="2024-07" db="EMBL/GenBank/DDBJ databases">
        <title>Chromosome-level genome assembly of the water stick insect Ranatra chinensis (Heteroptera: Nepidae).</title>
        <authorList>
            <person name="Liu X."/>
        </authorList>
    </citation>
    <scope>NUCLEOTIDE SEQUENCE [LARGE SCALE GENOMIC DNA]</scope>
    <source>
        <strain evidence="2">Cailab_2021Rc</strain>
        <tissue evidence="2">Muscle</tissue>
    </source>
</reference>
<feature type="region of interest" description="Disordered" evidence="1">
    <location>
        <begin position="333"/>
        <end position="416"/>
    </location>
</feature>
<accession>A0ABD0Y226</accession>
<evidence type="ECO:0000256" key="1">
    <source>
        <dbReference type="SAM" id="MobiDB-lite"/>
    </source>
</evidence>
<sequence>MAIGRKRSGPRTQNKGRRATAITEGISAPHEMWDEKWFQDVDSGNSLCGDFSANLDTQSFERSSCALARTYSMPLKETPFRMFNDDSPDIPHPLRNNLFFRISERNVINRVSRIIDSTPDGQNDAGPSSLRRMLVRMIKEELVASGAKDDEACELVARKLAGFVERVVYETCDRTGQKLFPTREEFEQALGRDESESSGTSERELAVHDPVAEEDGRVVTVEEVLGEAPAAAGNVFQIREEDGSLVEVGQIREGDRERALVRKLRPKGKSLESGKWSTWMIDMTDRPRAWTEWVEEAVRKRERSADPQLLLKVSGEWKSRFDRAQESVAWRKRKVEQRCLEASRRTPSNESVWSGRDGSPQSRKPTSGHSSKSSSKRASPEKRNRVTRSYKHKDPTAMPVLRAPPVSRQKRSRMGK</sequence>
<dbReference type="AlphaFoldDB" id="A0ABD0Y226"/>
<dbReference type="Proteomes" id="UP001558652">
    <property type="component" value="Unassembled WGS sequence"/>
</dbReference>
<gene>
    <name evidence="2" type="ORF">AAG570_003850</name>
</gene>
<name>A0ABD0Y226_9HEMI</name>
<proteinExistence type="predicted"/>
<organism evidence="2 3">
    <name type="scientific">Ranatra chinensis</name>
    <dbReference type="NCBI Taxonomy" id="642074"/>
    <lineage>
        <taxon>Eukaryota</taxon>
        <taxon>Metazoa</taxon>
        <taxon>Ecdysozoa</taxon>
        <taxon>Arthropoda</taxon>
        <taxon>Hexapoda</taxon>
        <taxon>Insecta</taxon>
        <taxon>Pterygota</taxon>
        <taxon>Neoptera</taxon>
        <taxon>Paraneoptera</taxon>
        <taxon>Hemiptera</taxon>
        <taxon>Heteroptera</taxon>
        <taxon>Panheteroptera</taxon>
        <taxon>Nepomorpha</taxon>
        <taxon>Nepidae</taxon>
        <taxon>Ranatrinae</taxon>
        <taxon>Ranatra</taxon>
    </lineage>
</organism>
<dbReference type="EMBL" id="JBFDAA010000015">
    <property type="protein sequence ID" value="KAL1117534.1"/>
    <property type="molecule type" value="Genomic_DNA"/>
</dbReference>